<organism evidence="2 3">
    <name type="scientific">Salinibacter ruber</name>
    <dbReference type="NCBI Taxonomy" id="146919"/>
    <lineage>
        <taxon>Bacteria</taxon>
        <taxon>Pseudomonadati</taxon>
        <taxon>Rhodothermota</taxon>
        <taxon>Rhodothermia</taxon>
        <taxon>Rhodothermales</taxon>
        <taxon>Salinibacteraceae</taxon>
        <taxon>Salinibacter</taxon>
    </lineage>
</organism>
<dbReference type="Proteomes" id="UP001155057">
    <property type="component" value="Unassembled WGS sequence"/>
</dbReference>
<dbReference type="EMBL" id="JANUAE010000025">
    <property type="protein sequence ID" value="MCS3712058.1"/>
    <property type="molecule type" value="Genomic_DNA"/>
</dbReference>
<dbReference type="RefSeq" id="WP_162713334.1">
    <property type="nucleotide sequence ID" value="NZ_CALTRY010000005.1"/>
</dbReference>
<accession>A0A9X2QB55</accession>
<reference evidence="2" key="1">
    <citation type="submission" date="2022-08" db="EMBL/GenBank/DDBJ databases">
        <title>Genomic Encyclopedia of Type Strains, Phase V (KMG-V): Genome sequencing to study the core and pangenomes of soil and plant-associated prokaryotes.</title>
        <authorList>
            <person name="Whitman W."/>
        </authorList>
    </citation>
    <scope>NUCLEOTIDE SEQUENCE</scope>
    <source>
        <strain evidence="2">SP3049</strain>
    </source>
</reference>
<dbReference type="GeneID" id="83729976"/>
<gene>
    <name evidence="2" type="ORF">GGP61_003694</name>
</gene>
<evidence type="ECO:0000313" key="3">
    <source>
        <dbReference type="Proteomes" id="UP001155057"/>
    </source>
</evidence>
<sequence>MAGALLLVDETTEDFGWDATEISGFSVEGEPATAGLELSGAALPCAVFGEPMQEASEGPGPKGEEIRSLGQTSDTWEVAQAPATWTGKEAGEAALGGVAVVHAPALARATDIQAGSSFGAEELGVLVPRAAGAPHPPAKPTRPRQVRIRSEALADALRPELSSLDIEVEAGQVPLADEALKGRLQNLARQEGKSTSDVVGSLVQHYVRDRDRAEGRLSLVLLRPPW</sequence>
<comment type="caution">
    <text evidence="2">The sequence shown here is derived from an EMBL/GenBank/DDBJ whole genome shotgun (WGS) entry which is preliminary data.</text>
</comment>
<name>A0A9X2QB55_9BACT</name>
<evidence type="ECO:0000256" key="1">
    <source>
        <dbReference type="SAM" id="MobiDB-lite"/>
    </source>
</evidence>
<feature type="region of interest" description="Disordered" evidence="1">
    <location>
        <begin position="52"/>
        <end position="72"/>
    </location>
</feature>
<proteinExistence type="predicted"/>
<dbReference type="AlphaFoldDB" id="A0A9X2QB55"/>
<evidence type="ECO:0000313" key="2">
    <source>
        <dbReference type="EMBL" id="MCS3712058.1"/>
    </source>
</evidence>
<protein>
    <submittedName>
        <fullName evidence="2">Uncharacterized protein</fullName>
    </submittedName>
</protein>